<comment type="similarity">
    <text evidence="7">Belongs to the protein kinase superfamily. STE Ser/Thr protein kinase family. MAP kinase kinase subfamily.</text>
</comment>
<dbReference type="Gene3D" id="1.10.510.10">
    <property type="entry name" value="Transferase(Phosphotransferase) domain 1"/>
    <property type="match status" value="1"/>
</dbReference>
<dbReference type="Gene3D" id="3.30.200.20">
    <property type="entry name" value="Phosphorylase Kinase, domain 1"/>
    <property type="match status" value="1"/>
</dbReference>
<dbReference type="SMART" id="SM00220">
    <property type="entry name" value="S_TKc"/>
    <property type="match status" value="1"/>
</dbReference>
<keyword evidence="4" id="KW-0418">Kinase</keyword>
<dbReference type="InterPro" id="IPR050915">
    <property type="entry name" value="MAP_kinase_kinase"/>
</dbReference>
<dbReference type="GO" id="GO:0004674">
    <property type="term" value="F:protein serine/threonine kinase activity"/>
    <property type="evidence" value="ECO:0007669"/>
    <property type="project" value="UniProtKB-KW"/>
</dbReference>
<evidence type="ECO:0000256" key="6">
    <source>
        <dbReference type="ARBA" id="ARBA00023137"/>
    </source>
</evidence>
<comment type="catalytic activity">
    <reaction evidence="9">
        <text>L-seryl-[protein] + ATP = O-phospho-L-seryl-[protein] + ADP + H(+)</text>
        <dbReference type="Rhea" id="RHEA:17989"/>
        <dbReference type="Rhea" id="RHEA-COMP:9863"/>
        <dbReference type="Rhea" id="RHEA-COMP:11604"/>
        <dbReference type="ChEBI" id="CHEBI:15378"/>
        <dbReference type="ChEBI" id="CHEBI:29999"/>
        <dbReference type="ChEBI" id="CHEBI:30616"/>
        <dbReference type="ChEBI" id="CHEBI:83421"/>
        <dbReference type="ChEBI" id="CHEBI:456216"/>
        <dbReference type="EC" id="2.7.12.2"/>
    </reaction>
</comment>
<evidence type="ECO:0000256" key="4">
    <source>
        <dbReference type="ARBA" id="ARBA00022777"/>
    </source>
</evidence>
<dbReference type="PROSITE" id="PS00107">
    <property type="entry name" value="PROTEIN_KINASE_ATP"/>
    <property type="match status" value="1"/>
</dbReference>
<evidence type="ECO:0000256" key="7">
    <source>
        <dbReference type="ARBA" id="ARBA00038035"/>
    </source>
</evidence>
<evidence type="ECO:0000256" key="14">
    <source>
        <dbReference type="SAM" id="MobiDB-lite"/>
    </source>
</evidence>
<dbReference type="InterPro" id="IPR000719">
    <property type="entry name" value="Prot_kinase_dom"/>
</dbReference>
<sequence length="384" mass="43765">MSSKKKRNPLNLSLPPTVNEEGGKDENTEPKQDTLDDQLRKLALSEPQIQRMHEWMNKKKQIGPLSEDVLERISELGHGNGGVVHKMRHKKSNIVLARKLVHLEVKPSVRNQILKELEVLHKCNSPYIVGFYGAFQDNNDISICMEFMDGLSLDIVLQTVGRIEEPIVGRIAVAVAKGLHYLKTEVNILHRDVKPSNILVNSRGEIKLCDFGVSGMLIDSMANSFVGTRSYMAPERLMGNHYTIKSDVWSFGFSLVEIATGRFPIPPLSKKEYSKLFNVPVEQIDPSYPDYESRSHIDDDDGPGSMAIFELLEYIVHNEPPTIPRGIFSDAFVEFVEKCFKKNLSERADLNDLMKEPFYKRYEANEESEFTKWVQKVISKQEQN</sequence>
<organism evidence="16 17">
    <name type="scientific">Acrobeloides nanus</name>
    <dbReference type="NCBI Taxonomy" id="290746"/>
    <lineage>
        <taxon>Eukaryota</taxon>
        <taxon>Metazoa</taxon>
        <taxon>Ecdysozoa</taxon>
        <taxon>Nematoda</taxon>
        <taxon>Chromadorea</taxon>
        <taxon>Rhabditida</taxon>
        <taxon>Tylenchina</taxon>
        <taxon>Cephalobomorpha</taxon>
        <taxon>Cephaloboidea</taxon>
        <taxon>Cephalobidae</taxon>
        <taxon>Acrobeloides</taxon>
    </lineage>
</organism>
<comment type="catalytic activity">
    <reaction evidence="11">
        <text>L-tyrosyl-[protein] + ATP = O-phospho-L-tyrosyl-[protein] + ADP + H(+)</text>
        <dbReference type="Rhea" id="RHEA:10596"/>
        <dbReference type="Rhea" id="RHEA-COMP:10136"/>
        <dbReference type="Rhea" id="RHEA-COMP:20101"/>
        <dbReference type="ChEBI" id="CHEBI:15378"/>
        <dbReference type="ChEBI" id="CHEBI:30616"/>
        <dbReference type="ChEBI" id="CHEBI:46858"/>
        <dbReference type="ChEBI" id="CHEBI:61978"/>
        <dbReference type="ChEBI" id="CHEBI:456216"/>
        <dbReference type="EC" id="2.7.12.2"/>
    </reaction>
</comment>
<evidence type="ECO:0000256" key="11">
    <source>
        <dbReference type="ARBA" id="ARBA00051693"/>
    </source>
</evidence>
<dbReference type="InterPro" id="IPR008271">
    <property type="entry name" value="Ser/Thr_kinase_AS"/>
</dbReference>
<evidence type="ECO:0000256" key="1">
    <source>
        <dbReference type="ARBA" id="ARBA00022527"/>
    </source>
</evidence>
<dbReference type="EC" id="2.7.12.2" evidence="8"/>
<dbReference type="Proteomes" id="UP000887540">
    <property type="component" value="Unplaced"/>
</dbReference>
<comment type="catalytic activity">
    <reaction evidence="10">
        <text>L-threonyl-[protein] + ATP = O-phospho-L-threonyl-[protein] + ADP + H(+)</text>
        <dbReference type="Rhea" id="RHEA:46608"/>
        <dbReference type="Rhea" id="RHEA-COMP:11060"/>
        <dbReference type="Rhea" id="RHEA-COMP:11605"/>
        <dbReference type="ChEBI" id="CHEBI:15378"/>
        <dbReference type="ChEBI" id="CHEBI:30013"/>
        <dbReference type="ChEBI" id="CHEBI:30616"/>
        <dbReference type="ChEBI" id="CHEBI:61977"/>
        <dbReference type="ChEBI" id="CHEBI:456216"/>
        <dbReference type="EC" id="2.7.12.2"/>
    </reaction>
</comment>
<keyword evidence="3 12" id="KW-0547">Nucleotide-binding</keyword>
<dbReference type="SUPFAM" id="SSF56112">
    <property type="entry name" value="Protein kinase-like (PK-like)"/>
    <property type="match status" value="1"/>
</dbReference>
<keyword evidence="6" id="KW-0829">Tyrosine-protein kinase</keyword>
<name>A0A914C0E4_9BILA</name>
<keyword evidence="2" id="KW-0808">Transferase</keyword>
<dbReference type="PANTHER" id="PTHR47448">
    <property type="entry name" value="DUAL SPECIFICITY MITOGEN-ACTIVATED PROTEIN KINASE KINASE DSOR1-LIKE PROTEIN"/>
    <property type="match status" value="1"/>
</dbReference>
<evidence type="ECO:0000313" key="16">
    <source>
        <dbReference type="Proteomes" id="UP000887540"/>
    </source>
</evidence>
<evidence type="ECO:0000256" key="13">
    <source>
        <dbReference type="RuleBase" id="RU000304"/>
    </source>
</evidence>
<dbReference type="AlphaFoldDB" id="A0A914C0E4"/>
<evidence type="ECO:0000256" key="9">
    <source>
        <dbReference type="ARBA" id="ARBA00049014"/>
    </source>
</evidence>
<protein>
    <recommendedName>
        <fullName evidence="8">mitogen-activated protein kinase kinase</fullName>
        <ecNumber evidence="8">2.7.12.2</ecNumber>
    </recommendedName>
</protein>
<feature type="compositionally biased region" description="Basic and acidic residues" evidence="14">
    <location>
        <begin position="21"/>
        <end position="34"/>
    </location>
</feature>
<dbReference type="Pfam" id="PF00069">
    <property type="entry name" value="Pkinase"/>
    <property type="match status" value="1"/>
</dbReference>
<dbReference type="PROSITE" id="PS50011">
    <property type="entry name" value="PROTEIN_KINASE_DOM"/>
    <property type="match status" value="1"/>
</dbReference>
<feature type="domain" description="Protein kinase" evidence="15">
    <location>
        <begin position="70"/>
        <end position="359"/>
    </location>
</feature>
<proteinExistence type="inferred from homology"/>
<accession>A0A914C0E4</accession>
<dbReference type="GO" id="GO:0005524">
    <property type="term" value="F:ATP binding"/>
    <property type="evidence" value="ECO:0007669"/>
    <property type="project" value="UniProtKB-UniRule"/>
</dbReference>
<dbReference type="GO" id="GO:0004713">
    <property type="term" value="F:protein tyrosine kinase activity"/>
    <property type="evidence" value="ECO:0007669"/>
    <property type="project" value="UniProtKB-KW"/>
</dbReference>
<evidence type="ECO:0000256" key="8">
    <source>
        <dbReference type="ARBA" id="ARBA00038999"/>
    </source>
</evidence>
<evidence type="ECO:0000256" key="3">
    <source>
        <dbReference type="ARBA" id="ARBA00022741"/>
    </source>
</evidence>
<evidence type="ECO:0000256" key="5">
    <source>
        <dbReference type="ARBA" id="ARBA00022840"/>
    </source>
</evidence>
<dbReference type="PROSITE" id="PS00108">
    <property type="entry name" value="PROTEIN_KINASE_ST"/>
    <property type="match status" value="1"/>
</dbReference>
<keyword evidence="5 12" id="KW-0067">ATP-binding</keyword>
<dbReference type="InterPro" id="IPR011009">
    <property type="entry name" value="Kinase-like_dom_sf"/>
</dbReference>
<dbReference type="WBParaSite" id="ACRNAN_Path_1423.g5588.t1">
    <property type="protein sequence ID" value="ACRNAN_Path_1423.g5588.t1"/>
    <property type="gene ID" value="ACRNAN_Path_1423.g5588"/>
</dbReference>
<feature type="binding site" evidence="12">
    <location>
        <position position="99"/>
    </location>
    <ligand>
        <name>ATP</name>
        <dbReference type="ChEBI" id="CHEBI:30616"/>
    </ligand>
</feature>
<dbReference type="GO" id="GO:0004708">
    <property type="term" value="F:MAP kinase kinase activity"/>
    <property type="evidence" value="ECO:0007669"/>
    <property type="project" value="UniProtKB-EC"/>
</dbReference>
<dbReference type="PANTHER" id="PTHR47448:SF1">
    <property type="entry name" value="SERINE_THREONINE-PROTEIN KINASE STE7 HOMOLOG"/>
    <property type="match status" value="1"/>
</dbReference>
<keyword evidence="16" id="KW-1185">Reference proteome</keyword>
<evidence type="ECO:0000256" key="10">
    <source>
        <dbReference type="ARBA" id="ARBA00049299"/>
    </source>
</evidence>
<dbReference type="InterPro" id="IPR017441">
    <property type="entry name" value="Protein_kinase_ATP_BS"/>
</dbReference>
<evidence type="ECO:0000256" key="12">
    <source>
        <dbReference type="PROSITE-ProRule" id="PRU10141"/>
    </source>
</evidence>
<keyword evidence="1 13" id="KW-0723">Serine/threonine-protein kinase</keyword>
<evidence type="ECO:0000259" key="15">
    <source>
        <dbReference type="PROSITE" id="PS50011"/>
    </source>
</evidence>
<dbReference type="FunFam" id="3.30.200.20:FF:000040">
    <property type="entry name" value="Dual specificity mitogen-activated protein kinase kinase"/>
    <property type="match status" value="1"/>
</dbReference>
<evidence type="ECO:0000313" key="17">
    <source>
        <dbReference type="WBParaSite" id="ACRNAN_Path_1423.g5588.t1"/>
    </source>
</evidence>
<evidence type="ECO:0000256" key="2">
    <source>
        <dbReference type="ARBA" id="ARBA00022679"/>
    </source>
</evidence>
<reference evidence="17" key="1">
    <citation type="submission" date="2022-11" db="UniProtKB">
        <authorList>
            <consortium name="WormBaseParasite"/>
        </authorList>
    </citation>
    <scope>IDENTIFICATION</scope>
</reference>
<feature type="region of interest" description="Disordered" evidence="14">
    <location>
        <begin position="1"/>
        <end position="34"/>
    </location>
</feature>